<dbReference type="Pfam" id="PF01575">
    <property type="entry name" value="MaoC_dehydratas"/>
    <property type="match status" value="1"/>
</dbReference>
<accession>A0A430RL18</accession>
<evidence type="ECO:0000313" key="2">
    <source>
        <dbReference type="EMBL" id="RTH17781.1"/>
    </source>
</evidence>
<dbReference type="CDD" id="cd03451">
    <property type="entry name" value="FkbR2"/>
    <property type="match status" value="1"/>
</dbReference>
<reference evidence="2 3" key="1">
    <citation type="journal article" date="2019" name="Extremophiles">
        <title>Biogeography of thermophiles and predominance of Thermus scotoductus in domestic water heaters.</title>
        <authorList>
            <person name="Wilpiszeski R.L."/>
            <person name="Zhang Z."/>
            <person name="House C.H."/>
        </authorList>
    </citation>
    <scope>NUCLEOTIDE SEQUENCE [LARGE SCALE GENOMIC DNA]</scope>
    <source>
        <strain evidence="2 3">28_S28</strain>
    </source>
</reference>
<dbReference type="EMBL" id="PELV01000224">
    <property type="protein sequence ID" value="RTH17781.1"/>
    <property type="molecule type" value="Genomic_DNA"/>
</dbReference>
<evidence type="ECO:0000313" key="3">
    <source>
        <dbReference type="Proteomes" id="UP000287439"/>
    </source>
</evidence>
<protein>
    <submittedName>
        <fullName evidence="2">Acyl dehydratase</fullName>
    </submittedName>
</protein>
<name>A0A430RL18_THESC</name>
<gene>
    <name evidence="2" type="ORF">CSW41_07355</name>
</gene>
<sequence>MFTTSYVAGCFSGWPGWSYEVAHEGIWFTLLTLNTNPIHFDQVYASKTEFGRPLVDSTFTLALVTGLSVADISQNAINLGWDKVRLPHPVFEGDTIYAKSEVLEKRESRSRPHMGIVRVKTTGYNQEGKIVIEFERTIMVYKRNASPYKG</sequence>
<dbReference type="Proteomes" id="UP000287439">
    <property type="component" value="Unassembled WGS sequence"/>
</dbReference>
<proteinExistence type="predicted"/>
<dbReference type="SUPFAM" id="SSF54637">
    <property type="entry name" value="Thioesterase/thiol ester dehydrase-isomerase"/>
    <property type="match status" value="1"/>
</dbReference>
<dbReference type="PANTHER" id="PTHR43664">
    <property type="entry name" value="MONOAMINE OXIDASE-RELATED"/>
    <property type="match status" value="1"/>
</dbReference>
<dbReference type="PANTHER" id="PTHR43664:SF1">
    <property type="entry name" value="BETA-METHYLMALYL-COA DEHYDRATASE"/>
    <property type="match status" value="1"/>
</dbReference>
<organism evidence="2 3">
    <name type="scientific">Thermus scotoductus</name>
    <dbReference type="NCBI Taxonomy" id="37636"/>
    <lineage>
        <taxon>Bacteria</taxon>
        <taxon>Thermotogati</taxon>
        <taxon>Deinococcota</taxon>
        <taxon>Deinococci</taxon>
        <taxon>Thermales</taxon>
        <taxon>Thermaceae</taxon>
        <taxon>Thermus</taxon>
    </lineage>
</organism>
<dbReference type="InterPro" id="IPR002539">
    <property type="entry name" value="MaoC-like_dom"/>
</dbReference>
<feature type="domain" description="MaoC-like" evidence="1">
    <location>
        <begin position="28"/>
        <end position="122"/>
    </location>
</feature>
<dbReference type="AlphaFoldDB" id="A0A430RL18"/>
<dbReference type="InterPro" id="IPR052342">
    <property type="entry name" value="MCH/BMMD"/>
</dbReference>
<evidence type="ECO:0000259" key="1">
    <source>
        <dbReference type="Pfam" id="PF01575"/>
    </source>
</evidence>
<comment type="caution">
    <text evidence="2">The sequence shown here is derived from an EMBL/GenBank/DDBJ whole genome shotgun (WGS) entry which is preliminary data.</text>
</comment>
<dbReference type="Gene3D" id="3.10.129.10">
    <property type="entry name" value="Hotdog Thioesterase"/>
    <property type="match status" value="1"/>
</dbReference>
<dbReference type="InterPro" id="IPR029069">
    <property type="entry name" value="HotDog_dom_sf"/>
</dbReference>